<sequence length="263" mass="29967">MELNFRSLRQDSALALEVLLGRIHPDASREELVRDVAAVCLRFHTLGVASLLVDGYPKDFFLNLGRAGESWRRLLALLRSRGESPPPGTWHEPLLGAVAAGHWELARRIVQDSATQWQPGAEEYEDDFDWAVLLRELIAPREEGLERTDALATRLERSGAETYAERLALVEALRQRAAHAFFEAFEATRLAHEQQTEKLANHFTTDAERFAPYRYVWFEGLALLRLGERAGLQSHDRYLYCPPLARVRMAVPVDEDWLVRLPA</sequence>
<keyword evidence="2" id="KW-1185">Reference proteome</keyword>
<accession>A0A1H7HXD2</accession>
<proteinExistence type="predicted"/>
<dbReference type="AlphaFoldDB" id="A0A1H7HXD2"/>
<reference evidence="2" key="1">
    <citation type="submission" date="2016-10" db="EMBL/GenBank/DDBJ databases">
        <authorList>
            <person name="Varghese N."/>
            <person name="Submissions S."/>
        </authorList>
    </citation>
    <scope>NUCLEOTIDE SEQUENCE [LARGE SCALE GENOMIC DNA]</scope>
    <source>
        <strain evidence="2">DSM 17044</strain>
    </source>
</reference>
<name>A0A1H7HXD2_STIAU</name>
<dbReference type="RefSeq" id="WP_075005002.1">
    <property type="nucleotide sequence ID" value="NZ_FOAP01000001.1"/>
</dbReference>
<evidence type="ECO:0000313" key="1">
    <source>
        <dbReference type="EMBL" id="SEK53810.1"/>
    </source>
</evidence>
<evidence type="ECO:0008006" key="3">
    <source>
        <dbReference type="Google" id="ProtNLM"/>
    </source>
</evidence>
<dbReference type="Proteomes" id="UP000182719">
    <property type="component" value="Unassembled WGS sequence"/>
</dbReference>
<gene>
    <name evidence="1" type="ORF">SAMN05444354_101821</name>
</gene>
<dbReference type="EMBL" id="FOAP01000001">
    <property type="protein sequence ID" value="SEK53810.1"/>
    <property type="molecule type" value="Genomic_DNA"/>
</dbReference>
<evidence type="ECO:0000313" key="2">
    <source>
        <dbReference type="Proteomes" id="UP000182719"/>
    </source>
</evidence>
<protein>
    <recommendedName>
        <fullName evidence="3">Immunity protein 49</fullName>
    </recommendedName>
</protein>
<organism evidence="1 2">
    <name type="scientific">Stigmatella aurantiaca</name>
    <dbReference type="NCBI Taxonomy" id="41"/>
    <lineage>
        <taxon>Bacteria</taxon>
        <taxon>Pseudomonadati</taxon>
        <taxon>Myxococcota</taxon>
        <taxon>Myxococcia</taxon>
        <taxon>Myxococcales</taxon>
        <taxon>Cystobacterineae</taxon>
        <taxon>Archangiaceae</taxon>
        <taxon>Stigmatella</taxon>
    </lineage>
</organism>
<dbReference type="OrthoDB" id="5515905at2"/>